<dbReference type="Proteomes" id="UP000218690">
    <property type="component" value="Unassembled WGS sequence"/>
</dbReference>
<dbReference type="EMBL" id="NWBP01000035">
    <property type="protein sequence ID" value="PCC81941.1"/>
    <property type="molecule type" value="Genomic_DNA"/>
</dbReference>
<evidence type="ECO:0000313" key="5">
    <source>
        <dbReference type="EMBL" id="PCC81941.1"/>
    </source>
</evidence>
<feature type="domain" description="SaeA fourth Fn3-like" evidence="4">
    <location>
        <begin position="494"/>
        <end position="571"/>
    </location>
</feature>
<gene>
    <name evidence="5" type="ORF">COM45_11275</name>
</gene>
<feature type="compositionally biased region" description="Basic and acidic residues" evidence="1">
    <location>
        <begin position="85"/>
        <end position="96"/>
    </location>
</feature>
<name>A0A2A4AHH2_9CORY</name>
<accession>A0A2A4AHH2</accession>
<feature type="domain" description="SaeA third Fn3-like" evidence="3">
    <location>
        <begin position="387"/>
        <end position="481"/>
    </location>
</feature>
<evidence type="ECO:0000313" key="6">
    <source>
        <dbReference type="Proteomes" id="UP000218690"/>
    </source>
</evidence>
<dbReference type="InterPro" id="IPR058693">
    <property type="entry name" value="Fn3_SaeA_3rd"/>
</dbReference>
<dbReference type="InterPro" id="IPR058694">
    <property type="entry name" value="Fn3_SaeA_4th"/>
</dbReference>
<feature type="region of interest" description="Disordered" evidence="1">
    <location>
        <begin position="726"/>
        <end position="746"/>
    </location>
</feature>
<evidence type="ECO:0000259" key="3">
    <source>
        <dbReference type="Pfam" id="PF25834"/>
    </source>
</evidence>
<feature type="region of interest" description="Disordered" evidence="1">
    <location>
        <begin position="59"/>
        <end position="105"/>
    </location>
</feature>
<protein>
    <submittedName>
        <fullName evidence="5">Uncharacterized protein</fullName>
    </submittedName>
</protein>
<feature type="compositionally biased region" description="Polar residues" evidence="1">
    <location>
        <begin position="735"/>
        <end position="746"/>
    </location>
</feature>
<feature type="compositionally biased region" description="Polar residues" evidence="1">
    <location>
        <begin position="74"/>
        <end position="83"/>
    </location>
</feature>
<dbReference type="Pfam" id="PF25835">
    <property type="entry name" value="Fn3_SaeA_5th"/>
    <property type="match status" value="1"/>
</dbReference>
<reference evidence="5 6" key="1">
    <citation type="submission" date="2017-09" db="EMBL/GenBank/DDBJ databases">
        <title>Draft Genome Sequence of Corynebacterium accolens AH4003.</title>
        <authorList>
            <person name="Chen Y."/>
            <person name="Oosthuysen W.F."/>
            <person name="Kelley S."/>
            <person name="Horswill A."/>
        </authorList>
    </citation>
    <scope>NUCLEOTIDE SEQUENCE [LARGE SCALE GENOMIC DNA]</scope>
    <source>
        <strain evidence="5 6">AH4003</strain>
    </source>
</reference>
<feature type="domain" description="SaeA first Fn3-like" evidence="2">
    <location>
        <begin position="189"/>
        <end position="274"/>
    </location>
</feature>
<dbReference type="InterPro" id="IPR058691">
    <property type="entry name" value="Fn3_SaeA_1st"/>
</dbReference>
<evidence type="ECO:0000259" key="4">
    <source>
        <dbReference type="Pfam" id="PF25835"/>
    </source>
</evidence>
<evidence type="ECO:0000259" key="2">
    <source>
        <dbReference type="Pfam" id="PF25832"/>
    </source>
</evidence>
<dbReference type="Pfam" id="PF25832">
    <property type="entry name" value="Fn3_SaeA_2nd"/>
    <property type="match status" value="1"/>
</dbReference>
<sequence length="746" mass="83028">MTQSPKITDIPLSQLLPLHDLEQVSAEDVRRHIAPQYGEFAEQIAAVFNGSAVAHPELNAANLNPQPPAPEPQTGATLSSFGTSEIKDMSPKKEDPQSPQPGNKDIDWAAELAKLKAKENVRTQVNEDDYTNLPADAFSAPYKGKQPEGWVVPEMHAVVEVPETTDAAAEAEEDPYGYEQPTEDNSDVRHPVRIWWEPVSAQPGELVFYRVVADDREMIASPEAGETLMITRGTAYRDMDPGTAGLRHYAVWAYKGADLGEAISSQPLFMGETAVVFPPVNVKVTTIKGAIQVSWDLLEGHEAAVVYACKDTERDLLSPRFEQDIESSGRKATIRVQEAGQTMVVSLQGQAQFRDGRLTSSNETVVQHSVKLASELEKMSLTRCERENAGGHDNIEIEWNSPKTGEVKIYLTPHAPRPELRTKAIDKSYVENAFADAVTETRGATPPDSVQNTTMPWPSDWYEVYVTPVNFNEADAWVGESRVLQRVLPIGEDEVRLIERVDSQLISFTWPRGATMVECTTNSGTTTVREEEYELQGGIRLKLERHSDVVRLRPFAMFAGKRTEAREQVIEYPGLRTVTYDFHYDFSTRQLGVYLSSLDMGDRRPFSCQVIYNPVRLPLFAEDGVPLKLSGMNTDRYTSQGLHQGTFEQPDFIVDLDQRTWNGGYVRLFAVEDFATGDFSAQSFNPDFGHDFSLGQQGSFDSDSASQFNATDRTVVVESGVAQRLRFDPLPSPQDGAQNFQQGGQY</sequence>
<dbReference type="Pfam" id="PF25834">
    <property type="entry name" value="Fn3_SaeA_4th"/>
    <property type="match status" value="1"/>
</dbReference>
<comment type="caution">
    <text evidence="5">The sequence shown here is derived from an EMBL/GenBank/DDBJ whole genome shotgun (WGS) entry which is preliminary data.</text>
</comment>
<proteinExistence type="predicted"/>
<evidence type="ECO:0000256" key="1">
    <source>
        <dbReference type="SAM" id="MobiDB-lite"/>
    </source>
</evidence>
<organism evidence="5 6">
    <name type="scientific">Corynebacterium accolens</name>
    <dbReference type="NCBI Taxonomy" id="38284"/>
    <lineage>
        <taxon>Bacteria</taxon>
        <taxon>Bacillati</taxon>
        <taxon>Actinomycetota</taxon>
        <taxon>Actinomycetes</taxon>
        <taxon>Mycobacteriales</taxon>
        <taxon>Corynebacteriaceae</taxon>
        <taxon>Corynebacterium</taxon>
    </lineage>
</organism>
<dbReference type="AlphaFoldDB" id="A0A2A4AHH2"/>